<dbReference type="SUPFAM" id="SSF46689">
    <property type="entry name" value="Homeodomain-like"/>
    <property type="match status" value="1"/>
</dbReference>
<dbReference type="Pfam" id="PF01590">
    <property type="entry name" value="GAF"/>
    <property type="match status" value="1"/>
</dbReference>
<organism evidence="3 4">
    <name type="scientific">Roseibium aggregatum</name>
    <dbReference type="NCBI Taxonomy" id="187304"/>
    <lineage>
        <taxon>Bacteria</taxon>
        <taxon>Pseudomonadati</taxon>
        <taxon>Pseudomonadota</taxon>
        <taxon>Alphaproteobacteria</taxon>
        <taxon>Hyphomicrobiales</taxon>
        <taxon>Stappiaceae</taxon>
        <taxon>Roseibium</taxon>
    </lineage>
</organism>
<feature type="domain" description="GAF" evidence="1">
    <location>
        <begin position="68"/>
        <end position="197"/>
    </location>
</feature>
<dbReference type="PRINTS" id="PR01590">
    <property type="entry name" value="HTHFIS"/>
</dbReference>
<sequence length="323" mass="34845">MHPANPVRSHADLVEAAVRESIAAAMSGVVASWRRSMVYHGLDPSQRGPAMRVAETELRQARDKYGALLEIARPSLEHLFRIAGQAGCCVVLTDDTGLILDSRSNAGDRQSFEGWGLTEGAVWSESAEGTNGIGTCLAEKRPVVIHQNQHFRADNTAMSCMGAPIHDHQGQLIAVLDVSSCRNDMSTSFAQILGAVVNDSARTMENDLFRAAFPTARILVADGNSGRNGLSLLAVDEDDLVIGATRQARKLHGLTSEQIEQTLPLSDVLGDRKERNPGSGAQKAELRRALSHCRGNISAAARHLGISRATMYRRMQRCGLASD</sequence>
<evidence type="ECO:0000259" key="2">
    <source>
        <dbReference type="Pfam" id="PF02954"/>
    </source>
</evidence>
<accession>A0A926S4S8</accession>
<feature type="domain" description="DNA binding HTH" evidence="2">
    <location>
        <begin position="283"/>
        <end position="317"/>
    </location>
</feature>
<dbReference type="AlphaFoldDB" id="A0A926S4S8"/>
<dbReference type="Gene3D" id="3.30.450.40">
    <property type="match status" value="1"/>
</dbReference>
<dbReference type="Pfam" id="PF02954">
    <property type="entry name" value="HTH_8"/>
    <property type="match status" value="1"/>
</dbReference>
<name>A0A926S4S8_9HYPH</name>
<dbReference type="GO" id="GO:0043565">
    <property type="term" value="F:sequence-specific DNA binding"/>
    <property type="evidence" value="ECO:0007669"/>
    <property type="project" value="InterPro"/>
</dbReference>
<dbReference type="InterPro" id="IPR009057">
    <property type="entry name" value="Homeodomain-like_sf"/>
</dbReference>
<dbReference type="EMBL" id="JABFCZ010000005">
    <property type="protein sequence ID" value="MBD1545721.1"/>
    <property type="molecule type" value="Genomic_DNA"/>
</dbReference>
<dbReference type="RefSeq" id="WP_190290392.1">
    <property type="nucleotide sequence ID" value="NZ_JABFCZ010000005.1"/>
</dbReference>
<comment type="caution">
    <text evidence="3">The sequence shown here is derived from an EMBL/GenBank/DDBJ whole genome shotgun (WGS) entry which is preliminary data.</text>
</comment>
<dbReference type="Gene3D" id="1.10.10.60">
    <property type="entry name" value="Homeodomain-like"/>
    <property type="match status" value="1"/>
</dbReference>
<dbReference type="InterPro" id="IPR003018">
    <property type="entry name" value="GAF"/>
</dbReference>
<gene>
    <name evidence="3" type="ORF">HK439_05565</name>
</gene>
<reference evidence="3" key="1">
    <citation type="submission" date="2020-05" db="EMBL/GenBank/DDBJ databases">
        <title>Identification of trans-AT polyketide cluster in two marine bacteria, producers of a novel glutaramide-containing polyketide sesbanimide D and analogs.</title>
        <authorList>
            <person name="Kacar D."/>
            <person name="Rodriguez P."/>
            <person name="Canedo L."/>
            <person name="Gonzalez E."/>
            <person name="Galan B."/>
            <person name="De La Calle F."/>
            <person name="Garcia J.L."/>
        </authorList>
    </citation>
    <scope>NUCLEOTIDE SEQUENCE</scope>
    <source>
        <strain evidence="3">PHM038</strain>
    </source>
</reference>
<evidence type="ECO:0000259" key="1">
    <source>
        <dbReference type="Pfam" id="PF01590"/>
    </source>
</evidence>
<evidence type="ECO:0000313" key="4">
    <source>
        <dbReference type="Proteomes" id="UP000598467"/>
    </source>
</evidence>
<protein>
    <submittedName>
        <fullName evidence="3">Sigma-54-dependent Fis family transcriptional regulator</fullName>
    </submittedName>
</protein>
<dbReference type="InterPro" id="IPR029016">
    <property type="entry name" value="GAF-like_dom_sf"/>
</dbReference>
<dbReference type="InterPro" id="IPR002197">
    <property type="entry name" value="HTH_Fis"/>
</dbReference>
<proteinExistence type="predicted"/>
<evidence type="ECO:0000313" key="3">
    <source>
        <dbReference type="EMBL" id="MBD1545721.1"/>
    </source>
</evidence>
<dbReference type="Proteomes" id="UP000598467">
    <property type="component" value="Unassembled WGS sequence"/>
</dbReference>
<dbReference type="SUPFAM" id="SSF55781">
    <property type="entry name" value="GAF domain-like"/>
    <property type="match status" value="1"/>
</dbReference>